<dbReference type="EMBL" id="HBEO01016781">
    <property type="protein sequence ID" value="CAD8485918.1"/>
    <property type="molecule type" value="Transcribed_RNA"/>
</dbReference>
<accession>A0A7S0HK37</accession>
<keyword evidence="1" id="KW-0472">Membrane</keyword>
<evidence type="ECO:0000256" key="1">
    <source>
        <dbReference type="SAM" id="Phobius"/>
    </source>
</evidence>
<evidence type="ECO:0000313" key="2">
    <source>
        <dbReference type="EMBL" id="CAD8485918.1"/>
    </source>
</evidence>
<sequence>MRRPLPNYHRLMLGMDDGYANLYPKLRRAAMIFIAVYIVMVWMPSAYSYYFGGSFAEDASGKLLHLDSPDFSSINPASDTRFISKRLVQGLIHTAAFSPTGHAILNLTSPGDAYFRQIVSLKRGSFKGPSLTSQPVTSSVLEGTLAHVTFRPDGTVSSCVLLGRGGPATAVDIKAGVWFAQLVFDKPVVILETEARATLTSTSSSIQGNISSIKVPSLVSAEGKRLVSRILQQCVS</sequence>
<keyword evidence="1" id="KW-1133">Transmembrane helix</keyword>
<name>A0A7S0HK37_9CRYP</name>
<feature type="transmembrane region" description="Helical" evidence="1">
    <location>
        <begin position="29"/>
        <end position="50"/>
    </location>
</feature>
<protein>
    <submittedName>
        <fullName evidence="2">Uncharacterized protein</fullName>
    </submittedName>
</protein>
<gene>
    <name evidence="2" type="ORF">HPHI1048_LOCUS11448</name>
</gene>
<proteinExistence type="predicted"/>
<dbReference type="AlphaFoldDB" id="A0A7S0HK37"/>
<reference evidence="2" key="1">
    <citation type="submission" date="2021-01" db="EMBL/GenBank/DDBJ databases">
        <authorList>
            <person name="Corre E."/>
            <person name="Pelletier E."/>
            <person name="Niang G."/>
            <person name="Scheremetjew M."/>
            <person name="Finn R."/>
            <person name="Kale V."/>
            <person name="Holt S."/>
            <person name="Cochrane G."/>
            <person name="Meng A."/>
            <person name="Brown T."/>
            <person name="Cohen L."/>
        </authorList>
    </citation>
    <scope>NUCLEOTIDE SEQUENCE</scope>
    <source>
        <strain evidence="2">CCMP325</strain>
    </source>
</reference>
<keyword evidence="1" id="KW-0812">Transmembrane</keyword>
<organism evidence="2">
    <name type="scientific">Hanusia phi</name>
    <dbReference type="NCBI Taxonomy" id="3032"/>
    <lineage>
        <taxon>Eukaryota</taxon>
        <taxon>Cryptophyceae</taxon>
        <taxon>Pyrenomonadales</taxon>
        <taxon>Geminigeraceae</taxon>
        <taxon>Hanusia</taxon>
    </lineage>
</organism>